<dbReference type="OrthoDB" id="9812472at2"/>
<gene>
    <name evidence="8" type="ordered locus">Fbal_1261</name>
</gene>
<proteinExistence type="predicted"/>
<dbReference type="SMART" id="SM00702">
    <property type="entry name" value="P4Hc"/>
    <property type="match status" value="1"/>
</dbReference>
<dbReference type="PROSITE" id="PS51471">
    <property type="entry name" value="FE2OG_OXY"/>
    <property type="match status" value="1"/>
</dbReference>
<protein>
    <submittedName>
        <fullName evidence="8">2OG-Fe(II) oxygenase</fullName>
    </submittedName>
</protein>
<dbReference type="eggNOG" id="COG3128">
    <property type="taxonomic scope" value="Bacteria"/>
</dbReference>
<keyword evidence="4" id="KW-0223">Dioxygenase</keyword>
<evidence type="ECO:0000256" key="3">
    <source>
        <dbReference type="ARBA" id="ARBA00022896"/>
    </source>
</evidence>
<evidence type="ECO:0000256" key="6">
    <source>
        <dbReference type="ARBA" id="ARBA00023004"/>
    </source>
</evidence>
<dbReference type="InterPro" id="IPR006620">
    <property type="entry name" value="Pro_4_hyd_alph"/>
</dbReference>
<dbReference type="KEGG" id="fbl:Fbal_1261"/>
<feature type="domain" description="Fe2OG dioxygenase" evidence="7">
    <location>
        <begin position="86"/>
        <end position="182"/>
    </location>
</feature>
<keyword evidence="2" id="KW-0479">Metal-binding</keyword>
<dbReference type="GeneID" id="67181491"/>
<dbReference type="EMBL" id="CP002209">
    <property type="protein sequence ID" value="ADN75470.1"/>
    <property type="molecule type" value="Genomic_DNA"/>
</dbReference>
<dbReference type="GO" id="GO:0005506">
    <property type="term" value="F:iron ion binding"/>
    <property type="evidence" value="ECO:0007669"/>
    <property type="project" value="InterPro"/>
</dbReference>
<dbReference type="Pfam" id="PF13640">
    <property type="entry name" value="2OG-FeII_Oxy_3"/>
    <property type="match status" value="1"/>
</dbReference>
<dbReference type="Gene3D" id="2.60.120.620">
    <property type="entry name" value="q2cbj1_9rhob like domain"/>
    <property type="match status" value="1"/>
</dbReference>
<dbReference type="InterPro" id="IPR044862">
    <property type="entry name" value="Pro_4_hyd_alph_FE2OG_OXY"/>
</dbReference>
<dbReference type="GO" id="GO:0051213">
    <property type="term" value="F:dioxygenase activity"/>
    <property type="evidence" value="ECO:0007669"/>
    <property type="project" value="UniProtKB-KW"/>
</dbReference>
<evidence type="ECO:0000256" key="2">
    <source>
        <dbReference type="ARBA" id="ARBA00022723"/>
    </source>
</evidence>
<evidence type="ECO:0000259" key="7">
    <source>
        <dbReference type="PROSITE" id="PS51471"/>
    </source>
</evidence>
<keyword evidence="3" id="KW-0847">Vitamin C</keyword>
<evidence type="ECO:0000313" key="9">
    <source>
        <dbReference type="Proteomes" id="UP000006683"/>
    </source>
</evidence>
<keyword evidence="9" id="KW-1185">Reference proteome</keyword>
<dbReference type="InterPro" id="IPR005123">
    <property type="entry name" value="Oxoglu/Fe-dep_dioxygenase_dom"/>
</dbReference>
<organism evidence="8 9">
    <name type="scientific">Ferrimonas balearica (strain DSM 9799 / CCM 4581 / KCTC 23876 / PAT)</name>
    <dbReference type="NCBI Taxonomy" id="550540"/>
    <lineage>
        <taxon>Bacteria</taxon>
        <taxon>Pseudomonadati</taxon>
        <taxon>Pseudomonadota</taxon>
        <taxon>Gammaproteobacteria</taxon>
        <taxon>Alteromonadales</taxon>
        <taxon>Ferrimonadaceae</taxon>
        <taxon>Ferrimonas</taxon>
    </lineage>
</organism>
<keyword evidence="6" id="KW-0408">Iron</keyword>
<accession>E1SL92</accession>
<comment type="cofactor">
    <cofactor evidence="1">
        <name>L-ascorbate</name>
        <dbReference type="ChEBI" id="CHEBI:38290"/>
    </cofactor>
</comment>
<reference evidence="8 9" key="1">
    <citation type="journal article" date="2010" name="Stand. Genomic Sci.">
        <title>Complete genome sequence of Ferrimonas balearica type strain (PAT).</title>
        <authorList>
            <person name="Nolan M."/>
            <person name="Sikorski J."/>
            <person name="Davenport K."/>
            <person name="Lucas S."/>
            <person name="Glavina Del Rio T."/>
            <person name="Tice H."/>
            <person name="Cheng J."/>
            <person name="Goodwin L."/>
            <person name="Pitluck S."/>
            <person name="Liolios K."/>
            <person name="Ivanova N."/>
            <person name="Mavromatis K."/>
            <person name="Ovchinnikova G."/>
            <person name="Pati A."/>
            <person name="Chen A."/>
            <person name="Palaniappan K."/>
            <person name="Land M."/>
            <person name="Hauser L."/>
            <person name="Chang Y."/>
            <person name="Jeffries C."/>
            <person name="Tapia R."/>
            <person name="Brettin T."/>
            <person name="Detter J."/>
            <person name="Han C."/>
            <person name="Yasawong M."/>
            <person name="Rohde M."/>
            <person name="Tindall B."/>
            <person name="Goker M."/>
            <person name="Woyke T."/>
            <person name="Bristow J."/>
            <person name="Eisen J."/>
            <person name="Markowitz V."/>
            <person name="Hugenholtz P."/>
            <person name="Kyrpides N."/>
            <person name="Klenk H."/>
            <person name="Lapidus A."/>
        </authorList>
    </citation>
    <scope>NUCLEOTIDE SEQUENCE [LARGE SCALE GENOMIC DNA]</scope>
    <source>
        <strain evidence="9">DSM 9799 / CCM 4581 / KCTC 23876 / PAT</strain>
    </source>
</reference>
<dbReference type="STRING" id="550540.Fbal_1261"/>
<keyword evidence="5" id="KW-0560">Oxidoreductase</keyword>
<name>E1SL92_FERBD</name>
<dbReference type="RefSeq" id="WP_013344776.1">
    <property type="nucleotide sequence ID" value="NC_014541.1"/>
</dbReference>
<evidence type="ECO:0000313" key="8">
    <source>
        <dbReference type="EMBL" id="ADN75470.1"/>
    </source>
</evidence>
<evidence type="ECO:0000256" key="1">
    <source>
        <dbReference type="ARBA" id="ARBA00001961"/>
    </source>
</evidence>
<dbReference type="GO" id="GO:0031418">
    <property type="term" value="F:L-ascorbic acid binding"/>
    <property type="evidence" value="ECO:0007669"/>
    <property type="project" value="UniProtKB-KW"/>
</dbReference>
<dbReference type="AlphaFoldDB" id="E1SL92"/>
<dbReference type="Proteomes" id="UP000006683">
    <property type="component" value="Chromosome"/>
</dbReference>
<dbReference type="GO" id="GO:0016705">
    <property type="term" value="F:oxidoreductase activity, acting on paired donors, with incorporation or reduction of molecular oxygen"/>
    <property type="evidence" value="ECO:0007669"/>
    <property type="project" value="InterPro"/>
</dbReference>
<dbReference type="HOGENOM" id="CLU_106572_0_0_6"/>
<evidence type="ECO:0000256" key="4">
    <source>
        <dbReference type="ARBA" id="ARBA00022964"/>
    </source>
</evidence>
<sequence>MTQPIEGFDRHVVHQPCFSPTEMANIIAAADADLMDGTIAGQVGDNSIRRSKVHWLDKQTFDWAYRRLWKVVETLNRQHFGFDIERFEGRFQVARYHQDDEGFYTWHMDAGQKTANRKISISVQLTPPQDYLGGTLEFFYTNKNKPAPTDHGSIVAFPSFVMHRVTPIERGVRYSLVAWVVGPRWR</sequence>
<evidence type="ECO:0000256" key="5">
    <source>
        <dbReference type="ARBA" id="ARBA00023002"/>
    </source>
</evidence>